<keyword evidence="3" id="KW-1003">Cell membrane</keyword>
<evidence type="ECO:0000256" key="5">
    <source>
        <dbReference type="ARBA" id="ARBA00022989"/>
    </source>
</evidence>
<evidence type="ECO:0000313" key="8">
    <source>
        <dbReference type="EMBL" id="SCG65673.1"/>
    </source>
</evidence>
<dbReference type="SUPFAM" id="SSF103473">
    <property type="entry name" value="MFS general substrate transporter"/>
    <property type="match status" value="1"/>
</dbReference>
<dbReference type="Gene3D" id="1.20.1250.20">
    <property type="entry name" value="MFS general substrate transporter like domains"/>
    <property type="match status" value="1"/>
</dbReference>
<accession>A0A1C5J5A4</accession>
<dbReference type="InterPro" id="IPR011701">
    <property type="entry name" value="MFS"/>
</dbReference>
<evidence type="ECO:0000256" key="6">
    <source>
        <dbReference type="ARBA" id="ARBA00023136"/>
    </source>
</evidence>
<keyword evidence="5 7" id="KW-1133">Transmembrane helix</keyword>
<gene>
    <name evidence="8" type="ORF">GA0074704_4132</name>
</gene>
<dbReference type="GO" id="GO:0005886">
    <property type="term" value="C:plasma membrane"/>
    <property type="evidence" value="ECO:0007669"/>
    <property type="project" value="UniProtKB-SubCell"/>
</dbReference>
<reference evidence="8 9" key="1">
    <citation type="submission" date="2016-06" db="EMBL/GenBank/DDBJ databases">
        <authorList>
            <person name="Kjaerup R.B."/>
            <person name="Dalgaard T.S."/>
            <person name="Juul-Madsen H.R."/>
        </authorList>
    </citation>
    <scope>NUCLEOTIDE SEQUENCE [LARGE SCALE GENOMIC DNA]</scope>
    <source>
        <strain evidence="8 9">DSM 45097</strain>
    </source>
</reference>
<feature type="transmembrane region" description="Helical" evidence="7">
    <location>
        <begin position="102"/>
        <end position="124"/>
    </location>
</feature>
<dbReference type="GO" id="GO:0022857">
    <property type="term" value="F:transmembrane transporter activity"/>
    <property type="evidence" value="ECO:0007669"/>
    <property type="project" value="InterPro"/>
</dbReference>
<keyword evidence="2" id="KW-0813">Transport</keyword>
<proteinExistence type="predicted"/>
<dbReference type="AlphaFoldDB" id="A0A1C5J5A4"/>
<evidence type="ECO:0000256" key="7">
    <source>
        <dbReference type="SAM" id="Phobius"/>
    </source>
</evidence>
<feature type="transmembrane region" description="Helical" evidence="7">
    <location>
        <begin position="231"/>
        <end position="256"/>
    </location>
</feature>
<evidence type="ECO:0000313" key="9">
    <source>
        <dbReference type="Proteomes" id="UP000198210"/>
    </source>
</evidence>
<protein>
    <submittedName>
        <fullName evidence="8">Sugar phosphate permease</fullName>
    </submittedName>
</protein>
<dbReference type="EMBL" id="LT607751">
    <property type="protein sequence ID" value="SCG65673.1"/>
    <property type="molecule type" value="Genomic_DNA"/>
</dbReference>
<feature type="transmembrane region" description="Helical" evidence="7">
    <location>
        <begin position="155"/>
        <end position="173"/>
    </location>
</feature>
<evidence type="ECO:0000256" key="2">
    <source>
        <dbReference type="ARBA" id="ARBA00022448"/>
    </source>
</evidence>
<dbReference type="InterPro" id="IPR036259">
    <property type="entry name" value="MFS_trans_sf"/>
</dbReference>
<keyword evidence="9" id="KW-1185">Reference proteome</keyword>
<dbReference type="Proteomes" id="UP000198210">
    <property type="component" value="Chromosome I"/>
</dbReference>
<name>A0A1C5J5A4_9ACTN</name>
<dbReference type="Pfam" id="PF07690">
    <property type="entry name" value="MFS_1"/>
    <property type="match status" value="1"/>
</dbReference>
<keyword evidence="6 7" id="KW-0472">Membrane</keyword>
<evidence type="ECO:0000256" key="1">
    <source>
        <dbReference type="ARBA" id="ARBA00004651"/>
    </source>
</evidence>
<evidence type="ECO:0000256" key="4">
    <source>
        <dbReference type="ARBA" id="ARBA00022692"/>
    </source>
</evidence>
<feature type="transmembrane region" description="Helical" evidence="7">
    <location>
        <begin position="268"/>
        <end position="286"/>
    </location>
</feature>
<dbReference type="PANTHER" id="PTHR23517">
    <property type="entry name" value="RESISTANCE PROTEIN MDTM, PUTATIVE-RELATED-RELATED"/>
    <property type="match status" value="1"/>
</dbReference>
<feature type="transmembrane region" description="Helical" evidence="7">
    <location>
        <begin position="323"/>
        <end position="342"/>
    </location>
</feature>
<organism evidence="8 9">
    <name type="scientific">Micromonospora siamensis</name>
    <dbReference type="NCBI Taxonomy" id="299152"/>
    <lineage>
        <taxon>Bacteria</taxon>
        <taxon>Bacillati</taxon>
        <taxon>Actinomycetota</taxon>
        <taxon>Actinomycetes</taxon>
        <taxon>Micromonosporales</taxon>
        <taxon>Micromonosporaceae</taxon>
        <taxon>Micromonospora</taxon>
    </lineage>
</organism>
<dbReference type="InterPro" id="IPR050171">
    <property type="entry name" value="MFS_Transporters"/>
</dbReference>
<dbReference type="PANTHER" id="PTHR23517:SF2">
    <property type="entry name" value="MULTIDRUG RESISTANCE PROTEIN MDTH"/>
    <property type="match status" value="1"/>
</dbReference>
<comment type="subcellular location">
    <subcellularLocation>
        <location evidence="1">Cell membrane</location>
        <topology evidence="1">Multi-pass membrane protein</topology>
    </subcellularLocation>
</comment>
<sequence length="424" mass="43137">MPSSTTTRARSVGSLAGLTAAGPLRTIAWSTLVNNAGNGAFAATAVVYLNQICHISGYTIGLGFTVAAVAGLLASVPAGLLADRGDPARLAGALAGAAGLASGLYAVVTGTWSFLVVAVVYALLERGSVIARQTLIGVAFTGTERTAARALLRSVSNVGAALGTGAAALVLALGGATDYRILFAVNAGTYALAGVLLSRVRVEPDRTDGAVVAPPTGRPAGATVAVLRDRAFAAVSAVNALLTVHTIVLEVVLPLWVVNRTDAPRTVVALLVVVNTVLVILFQLPVSRPFGTVPRAIAGLRVAALLLSAMFLLLFLSSRFDRVAAVGILLVVAAAQTGAEMVQGAVSWPLGYDLAPRGRIGEYQGFFGIAEQVVQIAGPAGLTWILFAWDGSGALTLAAGFALLAVAAPPFVRRLVAGRTITEA</sequence>
<feature type="transmembrane region" description="Helical" evidence="7">
    <location>
        <begin position="393"/>
        <end position="412"/>
    </location>
</feature>
<keyword evidence="4 7" id="KW-0812">Transmembrane</keyword>
<feature type="transmembrane region" description="Helical" evidence="7">
    <location>
        <begin position="298"/>
        <end position="317"/>
    </location>
</feature>
<feature type="transmembrane region" description="Helical" evidence="7">
    <location>
        <begin position="61"/>
        <end position="82"/>
    </location>
</feature>
<evidence type="ECO:0000256" key="3">
    <source>
        <dbReference type="ARBA" id="ARBA00022475"/>
    </source>
</evidence>